<gene>
    <name evidence="2" type="ORF">DWU99_00555</name>
</gene>
<evidence type="ECO:0000313" key="2">
    <source>
        <dbReference type="EMBL" id="RDS85801.1"/>
    </source>
</evidence>
<dbReference type="OrthoDB" id="5954414at2"/>
<dbReference type="Proteomes" id="UP000255334">
    <property type="component" value="Unassembled WGS sequence"/>
</dbReference>
<dbReference type="EMBL" id="QRBF01000001">
    <property type="protein sequence ID" value="RDS85801.1"/>
    <property type="molecule type" value="Genomic_DNA"/>
</dbReference>
<feature type="signal peptide" evidence="1">
    <location>
        <begin position="1"/>
        <end position="23"/>
    </location>
</feature>
<name>A0A370XC30_9GAMM</name>
<reference evidence="2 3" key="1">
    <citation type="submission" date="2018-07" db="EMBL/GenBank/DDBJ databases">
        <title>Dyella monticola sp. nov. and Dyella psychrodurans sp. nov. isolated from monsoon evergreen broad-leaved forest soil of Dinghu Mountain, China.</title>
        <authorList>
            <person name="Gao Z."/>
            <person name="Qiu L."/>
        </authorList>
    </citation>
    <scope>NUCLEOTIDE SEQUENCE [LARGE SCALE GENOMIC DNA]</scope>
    <source>
        <strain evidence="2 3">4MSK11</strain>
    </source>
</reference>
<sequence length="186" mass="20599">MFFSRIVLTAMLAGLCWAQVARAADASAFDVLVNNHDGKPVMFQSTSTLKKGDVINVHAFNARPVMIMQIAMCDADCPHMHLVKTIPLFPYYAGTAVANQKFVIPENGHVSFWVQELGGVVSTPIITMDGAWSVNFVNRFMSFATPMLYQDSQPMPASAATMDDNTLRARYFHRTFITVRLADSNS</sequence>
<feature type="chain" id="PRO_5016671139" description="Plastocyanin" evidence="1">
    <location>
        <begin position="24"/>
        <end position="186"/>
    </location>
</feature>
<evidence type="ECO:0000313" key="3">
    <source>
        <dbReference type="Proteomes" id="UP000255334"/>
    </source>
</evidence>
<keyword evidence="1" id="KW-0732">Signal</keyword>
<evidence type="ECO:0000256" key="1">
    <source>
        <dbReference type="SAM" id="SignalP"/>
    </source>
</evidence>
<evidence type="ECO:0008006" key="4">
    <source>
        <dbReference type="Google" id="ProtNLM"/>
    </source>
</evidence>
<dbReference type="AlphaFoldDB" id="A0A370XC30"/>
<organism evidence="2 3">
    <name type="scientific">Dyella psychrodurans</name>
    <dbReference type="NCBI Taxonomy" id="1927960"/>
    <lineage>
        <taxon>Bacteria</taxon>
        <taxon>Pseudomonadati</taxon>
        <taxon>Pseudomonadota</taxon>
        <taxon>Gammaproteobacteria</taxon>
        <taxon>Lysobacterales</taxon>
        <taxon>Rhodanobacteraceae</taxon>
        <taxon>Dyella</taxon>
    </lineage>
</organism>
<accession>A0A370XC30</accession>
<keyword evidence="3" id="KW-1185">Reference proteome</keyword>
<proteinExistence type="predicted"/>
<protein>
    <recommendedName>
        <fullName evidence="4">Plastocyanin</fullName>
    </recommendedName>
</protein>
<dbReference type="RefSeq" id="WP_115476052.1">
    <property type="nucleotide sequence ID" value="NZ_QRBF01000001.1"/>
</dbReference>
<comment type="caution">
    <text evidence="2">The sequence shown here is derived from an EMBL/GenBank/DDBJ whole genome shotgun (WGS) entry which is preliminary data.</text>
</comment>